<feature type="non-terminal residue" evidence="2">
    <location>
        <position position="120"/>
    </location>
</feature>
<dbReference type="GO" id="GO:0000105">
    <property type="term" value="P:L-histidine biosynthetic process"/>
    <property type="evidence" value="ECO:0007669"/>
    <property type="project" value="InterPro"/>
</dbReference>
<comment type="caution">
    <text evidence="2">The sequence shown here is derived from an EMBL/GenBank/DDBJ whole genome shotgun (WGS) entry which is preliminary data.</text>
</comment>
<dbReference type="PANTHER" id="PTHR43090">
    <property type="entry name" value="1-(5-PHOSPHORIBOSYL)-5-[(5-PHOSPHORIBOSYLAMINO)METHYLIDENEAMINO] IMIDAZOLE-4-CARBOXAMIDE ISOMERASE"/>
    <property type="match status" value="1"/>
</dbReference>
<dbReference type="GO" id="GO:0003949">
    <property type="term" value="F:1-(5-phosphoribosyl)-5-[(5-phosphoribosylamino)methylideneamino]imidazole-4-carboxamide isomerase activity"/>
    <property type="evidence" value="ECO:0007669"/>
    <property type="project" value="InterPro"/>
</dbReference>
<proteinExistence type="inferred from homology"/>
<dbReference type="PANTHER" id="PTHR43090:SF2">
    <property type="entry name" value="1-(5-PHOSPHORIBOSYL)-5-[(5-PHOSPHORIBOSYLAMINO)METHYLIDENEAMINO] IMIDAZOLE-4-CARBOXAMIDE ISOMERASE"/>
    <property type="match status" value="1"/>
</dbReference>
<name>X1R842_9ZZZZ</name>
<dbReference type="GO" id="GO:0000162">
    <property type="term" value="P:L-tryptophan biosynthetic process"/>
    <property type="evidence" value="ECO:0007669"/>
    <property type="project" value="TreeGrafter"/>
</dbReference>
<accession>X1R842</accession>
<dbReference type="EMBL" id="BARV01038871">
    <property type="protein sequence ID" value="GAI51774.1"/>
    <property type="molecule type" value="Genomic_DNA"/>
</dbReference>
<evidence type="ECO:0000256" key="1">
    <source>
        <dbReference type="ARBA" id="ARBA00009667"/>
    </source>
</evidence>
<gene>
    <name evidence="2" type="ORF">S06H3_59752</name>
</gene>
<dbReference type="Pfam" id="PF00977">
    <property type="entry name" value="His_biosynth"/>
    <property type="match status" value="1"/>
</dbReference>
<dbReference type="AlphaFoldDB" id="X1R842"/>
<dbReference type="SUPFAM" id="SSF51366">
    <property type="entry name" value="Ribulose-phoshate binding barrel"/>
    <property type="match status" value="1"/>
</dbReference>
<dbReference type="InterPro" id="IPR006062">
    <property type="entry name" value="His_biosynth"/>
</dbReference>
<reference evidence="2" key="1">
    <citation type="journal article" date="2014" name="Front. Microbiol.">
        <title>High frequency of phylogenetically diverse reductive dehalogenase-homologous genes in deep subseafloor sedimentary metagenomes.</title>
        <authorList>
            <person name="Kawai M."/>
            <person name="Futagami T."/>
            <person name="Toyoda A."/>
            <person name="Takaki Y."/>
            <person name="Nishi S."/>
            <person name="Hori S."/>
            <person name="Arai W."/>
            <person name="Tsubouchi T."/>
            <person name="Morono Y."/>
            <person name="Uchiyama I."/>
            <person name="Ito T."/>
            <person name="Fujiyama A."/>
            <person name="Inagaki F."/>
            <person name="Takami H."/>
        </authorList>
    </citation>
    <scope>NUCLEOTIDE SEQUENCE</scope>
    <source>
        <strain evidence="2">Expedition CK06-06</strain>
    </source>
</reference>
<dbReference type="InterPro" id="IPR011060">
    <property type="entry name" value="RibuloseP-bd_barrel"/>
</dbReference>
<sequence length="120" mass="13293">MVDLDGAAAGELQNMMVVEEIIRTSDLLLELGGGIREEDVAEEVLHKGVRRIILGTVAIENPRLVGKLCQRFGEAIIVGLDARNGKIAIHGWQKDTVIDVLQLSREMVELGVRRFIYTDI</sequence>
<dbReference type="Gene3D" id="3.20.20.70">
    <property type="entry name" value="Aldolase class I"/>
    <property type="match status" value="1"/>
</dbReference>
<dbReference type="InterPro" id="IPR044524">
    <property type="entry name" value="Isoase_HisA-like"/>
</dbReference>
<comment type="similarity">
    <text evidence="1">Belongs to the HisA/HisF family.</text>
</comment>
<dbReference type="InterPro" id="IPR013785">
    <property type="entry name" value="Aldolase_TIM"/>
</dbReference>
<protein>
    <recommendedName>
        <fullName evidence="3">1-(5-phosphoribosyl)-5-((5-phosphoribosylamino)methylideneamino)imidazole-4-carboxamide isomerase</fullName>
    </recommendedName>
</protein>
<evidence type="ECO:0000313" key="2">
    <source>
        <dbReference type="EMBL" id="GAI51774.1"/>
    </source>
</evidence>
<dbReference type="GO" id="GO:0005737">
    <property type="term" value="C:cytoplasm"/>
    <property type="evidence" value="ECO:0007669"/>
    <property type="project" value="TreeGrafter"/>
</dbReference>
<evidence type="ECO:0008006" key="3">
    <source>
        <dbReference type="Google" id="ProtNLM"/>
    </source>
</evidence>
<organism evidence="2">
    <name type="scientific">marine sediment metagenome</name>
    <dbReference type="NCBI Taxonomy" id="412755"/>
    <lineage>
        <taxon>unclassified sequences</taxon>
        <taxon>metagenomes</taxon>
        <taxon>ecological metagenomes</taxon>
    </lineage>
</organism>